<organism evidence="1 2">
    <name type="scientific">Georgenia satyanarayanai</name>
    <dbReference type="NCBI Taxonomy" id="860221"/>
    <lineage>
        <taxon>Bacteria</taxon>
        <taxon>Bacillati</taxon>
        <taxon>Actinomycetota</taxon>
        <taxon>Actinomycetes</taxon>
        <taxon>Micrococcales</taxon>
        <taxon>Bogoriellaceae</taxon>
        <taxon>Georgenia</taxon>
    </lineage>
</organism>
<evidence type="ECO:0000313" key="2">
    <source>
        <dbReference type="Proteomes" id="UP000250222"/>
    </source>
</evidence>
<sequence>MASRTLDLPQEWAYAVVTAVRHHGRWIPLTRVDAPARALRAGDDVVGRSALVLVDRMRVTHADPPRELRLVKTGPLLLGEVVITVRPDGPSRAVVDWAEEGVHLRGPLPRRFTAALLRPSLEAMTALALWRIDRSVRRERRRRS</sequence>
<dbReference type="Proteomes" id="UP000250222">
    <property type="component" value="Unassembled WGS sequence"/>
</dbReference>
<dbReference type="InterPro" id="IPR023393">
    <property type="entry name" value="START-like_dom_sf"/>
</dbReference>
<gene>
    <name evidence="1" type="ORF">SAMN05216184_102112</name>
</gene>
<keyword evidence="2" id="KW-1185">Reference proteome</keyword>
<protein>
    <submittedName>
        <fullName evidence="1">Polyketide cyclase / dehydrase and lipid transport</fullName>
    </submittedName>
</protein>
<proteinExistence type="predicted"/>
<dbReference type="Gene3D" id="3.30.530.20">
    <property type="match status" value="1"/>
</dbReference>
<name>A0A2Y9C488_9MICO</name>
<dbReference type="OrthoDB" id="4823586at2"/>
<dbReference type="RefSeq" id="WP_110851454.1">
    <property type="nucleotide sequence ID" value="NZ_QKLZ01000002.1"/>
</dbReference>
<dbReference type="EMBL" id="UETB01000002">
    <property type="protein sequence ID" value="SSA39193.1"/>
    <property type="molecule type" value="Genomic_DNA"/>
</dbReference>
<dbReference type="AlphaFoldDB" id="A0A2Y9C488"/>
<reference evidence="1 2" key="1">
    <citation type="submission" date="2016-10" db="EMBL/GenBank/DDBJ databases">
        <authorList>
            <person name="Cai Z."/>
        </authorList>
    </citation>
    <scope>NUCLEOTIDE SEQUENCE [LARGE SCALE GENOMIC DNA]</scope>
    <source>
        <strain evidence="1 2">CGMCC 1.10826</strain>
    </source>
</reference>
<accession>A0A2Y9C488</accession>
<evidence type="ECO:0000313" key="1">
    <source>
        <dbReference type="EMBL" id="SSA39193.1"/>
    </source>
</evidence>
<dbReference type="SUPFAM" id="SSF55961">
    <property type="entry name" value="Bet v1-like"/>
    <property type="match status" value="1"/>
</dbReference>